<keyword evidence="1" id="KW-0812">Transmembrane</keyword>
<protein>
    <submittedName>
        <fullName evidence="2">Uncharacterized protein</fullName>
    </submittedName>
</protein>
<keyword evidence="1" id="KW-0472">Membrane</keyword>
<reference evidence="2 3" key="1">
    <citation type="journal article" date="2020" name="Curr. Microbiol.">
        <title>Tepidiphilus baoligensis sp. nov., a Novel Bacterium of the Family Hydrogenophilaceae Isolated from an Oil Reservoir.</title>
        <authorList>
            <person name="Zhang X."/>
            <person name="Wang G."/>
            <person name="Ma X."/>
            <person name="Yu J."/>
            <person name="You J."/>
            <person name="Xue Y."/>
            <person name="Ma Y."/>
        </authorList>
    </citation>
    <scope>NUCLEOTIDE SEQUENCE [LARGE SCALE GENOMIC DNA]</scope>
    <source>
        <strain evidence="2 3">B18-69</strain>
    </source>
</reference>
<dbReference type="RefSeq" id="WP_142804122.1">
    <property type="nucleotide sequence ID" value="NZ_JAAAUB010000005.1"/>
</dbReference>
<proteinExistence type="predicted"/>
<feature type="transmembrane region" description="Helical" evidence="1">
    <location>
        <begin position="24"/>
        <end position="45"/>
    </location>
</feature>
<dbReference type="EMBL" id="JAAAUB010000005">
    <property type="protein sequence ID" value="NMH16453.1"/>
    <property type="molecule type" value="Genomic_DNA"/>
</dbReference>
<comment type="caution">
    <text evidence="2">The sequence shown here is derived from an EMBL/GenBank/DDBJ whole genome shotgun (WGS) entry which is preliminary data.</text>
</comment>
<evidence type="ECO:0000256" key="1">
    <source>
        <dbReference type="SAM" id="Phobius"/>
    </source>
</evidence>
<organism evidence="2 3">
    <name type="scientific">Tepidiphilus baoligensis</name>
    <dbReference type="NCBI Taxonomy" id="2698687"/>
    <lineage>
        <taxon>Bacteria</taxon>
        <taxon>Pseudomonadati</taxon>
        <taxon>Pseudomonadota</taxon>
        <taxon>Hydrogenophilia</taxon>
        <taxon>Hydrogenophilales</taxon>
        <taxon>Hydrogenophilaceae</taxon>
        <taxon>Tepidiphilus</taxon>
    </lineage>
</organism>
<dbReference type="Proteomes" id="UP000669605">
    <property type="component" value="Unassembled WGS sequence"/>
</dbReference>
<evidence type="ECO:0000313" key="2">
    <source>
        <dbReference type="EMBL" id="NMH16453.1"/>
    </source>
</evidence>
<keyword evidence="1" id="KW-1133">Transmembrane helix</keyword>
<gene>
    <name evidence="2" type="ORF">GV368_04900</name>
</gene>
<name>A0ABX1QMR2_9PROT</name>
<sequence>MASLILSLLAAALACVPVLLIWDTFTALMAVCALTLMLWPLLALVHELTEAFIVGIARLIRRCAP</sequence>
<accession>A0ABX1QMR2</accession>
<evidence type="ECO:0000313" key="3">
    <source>
        <dbReference type="Proteomes" id="UP000669605"/>
    </source>
</evidence>
<keyword evidence="3" id="KW-1185">Reference proteome</keyword>